<organism evidence="2 3">
    <name type="scientific">Alicyclobacillus fastidiosus</name>
    <dbReference type="NCBI Taxonomy" id="392011"/>
    <lineage>
        <taxon>Bacteria</taxon>
        <taxon>Bacillati</taxon>
        <taxon>Bacillota</taxon>
        <taxon>Bacilli</taxon>
        <taxon>Bacillales</taxon>
        <taxon>Alicyclobacillaceae</taxon>
        <taxon>Alicyclobacillus</taxon>
    </lineage>
</organism>
<dbReference type="Gene3D" id="1.10.10.2840">
    <property type="entry name" value="PucR C-terminal helix-turn-helix domain"/>
    <property type="match status" value="1"/>
</dbReference>
<dbReference type="InterPro" id="IPR042070">
    <property type="entry name" value="PucR_C-HTH_sf"/>
</dbReference>
<protein>
    <submittedName>
        <fullName evidence="2">Helix-turn-helix domain-containing protein</fullName>
    </submittedName>
</protein>
<accession>A0ABY6ZH89</accession>
<name>A0ABY6ZH89_9BACL</name>
<sequence>MISVREFVASLAYPTELLAGGAGWDELCRDIILLSDEKVWLQNTENSEFADTLVFVKAHVFPAYSSTFDLLLRFFQQAGVVGIVFQGGKRSDFSKATLMLADHLGLPLVWIDAPINYSVFARQFYTIFVQRTQQVRQRIRQVRGRLEAAFHESFTLDAWMDTIEHELFVTATLRLTDRGQLGLLKAKWQSRDGRRTLQVPIQVLHQAFLLELLPHEPCPLLHADEELLWIEEFTGVLSAQTGYFLLAELPGLASQSEWACSFESALYYSVSRLPVIRANDLGDLTRSAAQMPELHESLSARRRLELISANQVHSVGLLWVSSSGDGVDRRQRIHRIADRPYAYRSFSQVTLNLREQALRLCEDSRYAFGTQSALTSCVPWKDWRDNEGVVLFCFGLPRNGVNGVEQMVRELIHQLEIRLQTSLRSYFVRRNVVGMSHAADLLQVAGAMTERSYVDFLSVLSQTKSVQFADHSGDVVNRILPAPAEDSSYEHVLQVLKPLVEDKGNFPLLEALEAYLECGAKMQAAAEKLYLHRNTLRYRLKRAEKLLNVSLDDDQIRFTYQLAIRTWRLRNPSPLS</sequence>
<feature type="domain" description="PucR C-terminal helix-turn-helix" evidence="1">
    <location>
        <begin position="508"/>
        <end position="565"/>
    </location>
</feature>
<keyword evidence="3" id="KW-1185">Reference proteome</keyword>
<dbReference type="InterPro" id="IPR051448">
    <property type="entry name" value="CdaR-like_regulators"/>
</dbReference>
<dbReference type="Pfam" id="PF13556">
    <property type="entry name" value="HTH_30"/>
    <property type="match status" value="1"/>
</dbReference>
<evidence type="ECO:0000313" key="2">
    <source>
        <dbReference type="EMBL" id="WAH42085.1"/>
    </source>
</evidence>
<proteinExistence type="predicted"/>
<gene>
    <name evidence="2" type="ORF">NZD89_00755</name>
</gene>
<evidence type="ECO:0000259" key="1">
    <source>
        <dbReference type="Pfam" id="PF13556"/>
    </source>
</evidence>
<evidence type="ECO:0000313" key="3">
    <source>
        <dbReference type="Proteomes" id="UP001164761"/>
    </source>
</evidence>
<dbReference type="InterPro" id="IPR025736">
    <property type="entry name" value="PucR_C-HTH_dom"/>
</dbReference>
<dbReference type="PANTHER" id="PTHR33744:SF1">
    <property type="entry name" value="DNA-BINDING TRANSCRIPTIONAL ACTIVATOR ADER"/>
    <property type="match status" value="1"/>
</dbReference>
<dbReference type="EMBL" id="CP104067">
    <property type="protein sequence ID" value="WAH42085.1"/>
    <property type="molecule type" value="Genomic_DNA"/>
</dbReference>
<dbReference type="RefSeq" id="WP_268005979.1">
    <property type="nucleotide sequence ID" value="NZ_BSUT01000001.1"/>
</dbReference>
<dbReference type="Proteomes" id="UP001164761">
    <property type="component" value="Chromosome"/>
</dbReference>
<reference evidence="2" key="1">
    <citation type="submission" date="2022-08" db="EMBL/GenBank/DDBJ databases">
        <title>Alicyclobacillus fastidiosus DSM 17978, complete genome.</title>
        <authorList>
            <person name="Wang Q."/>
            <person name="Cai R."/>
            <person name="Wang Z."/>
        </authorList>
    </citation>
    <scope>NUCLEOTIDE SEQUENCE</scope>
    <source>
        <strain evidence="2">DSM 17978</strain>
    </source>
</reference>
<dbReference type="PANTHER" id="PTHR33744">
    <property type="entry name" value="CARBOHYDRATE DIACID REGULATOR"/>
    <property type="match status" value="1"/>
</dbReference>